<name>A0A5C5G3I7_9BASI</name>
<dbReference type="EMBL" id="SOZI01000010">
    <property type="protein sequence ID" value="TNY23515.1"/>
    <property type="molecule type" value="Genomic_DNA"/>
</dbReference>
<sequence>MPPRTKAPGNTLAPSSSSRPAAAPRPPRSNLKPEDISDLRTKALYLLYPNPVLRHLDIDPKTVSRARKLVQQILDEAATLDPEVGYPDDYLSEDADEFCDEYGSDDSYNDEYRREERGMERLEKRDKATELASLQAFAHHFLAELSPAVPPLAAVANADMSKRCRVDAVGGDGKSKELTRAEHFEEARWAVQRFTLNVSRTGSVWGPENQLAHAQYWLTVARCADELAPERVEPGYHGHATDWRAAFWKEPPGAAGQRLKGYCGPFDSFFAWTRTATYRLEQLSRAPDAEPSRRSPSSTPPTGALSRRSIGTRPRDPRRPGSSSCVSRRCSPTSGPTRRRCSRARSRPSTRRRRSCSTKTTCTPPSRLTNRPLPPFAPRSRRCPSSARPTRRTRSPSSRFPCCARCACSLSRAGLSAHFSRLLRPPAPPSQLEQVNLAALDLLNPDQAARIETAQGELAKTRKTLAAREKETAGAAAT</sequence>
<accession>A0A5C5G3I7</accession>
<feature type="compositionally biased region" description="Basic residues" evidence="1">
    <location>
        <begin position="337"/>
        <end position="356"/>
    </location>
</feature>
<gene>
    <name evidence="2" type="ORF">DMC30DRAFT_389232</name>
</gene>
<reference evidence="2 3" key="1">
    <citation type="submission" date="2019-03" db="EMBL/GenBank/DDBJ databases">
        <title>Rhodosporidium diobovatum UCD-FST 08-225 genome sequencing, assembly, and annotation.</title>
        <authorList>
            <person name="Fakankun I.U."/>
            <person name="Fristensky B."/>
            <person name="Levin D.B."/>
        </authorList>
    </citation>
    <scope>NUCLEOTIDE SEQUENCE [LARGE SCALE GENOMIC DNA]</scope>
    <source>
        <strain evidence="2 3">UCD-FST 08-225</strain>
    </source>
</reference>
<dbReference type="Proteomes" id="UP000311382">
    <property type="component" value="Unassembled WGS sequence"/>
</dbReference>
<comment type="caution">
    <text evidence="2">The sequence shown here is derived from an EMBL/GenBank/DDBJ whole genome shotgun (WGS) entry which is preliminary data.</text>
</comment>
<feature type="compositionally biased region" description="Low complexity" evidence="1">
    <location>
        <begin position="13"/>
        <end position="22"/>
    </location>
</feature>
<feature type="region of interest" description="Disordered" evidence="1">
    <location>
        <begin position="284"/>
        <end position="398"/>
    </location>
</feature>
<evidence type="ECO:0000313" key="3">
    <source>
        <dbReference type="Proteomes" id="UP000311382"/>
    </source>
</evidence>
<evidence type="ECO:0000313" key="2">
    <source>
        <dbReference type="EMBL" id="TNY23515.1"/>
    </source>
</evidence>
<organism evidence="2 3">
    <name type="scientific">Rhodotorula diobovata</name>
    <dbReference type="NCBI Taxonomy" id="5288"/>
    <lineage>
        <taxon>Eukaryota</taxon>
        <taxon>Fungi</taxon>
        <taxon>Dikarya</taxon>
        <taxon>Basidiomycota</taxon>
        <taxon>Pucciniomycotina</taxon>
        <taxon>Microbotryomycetes</taxon>
        <taxon>Sporidiobolales</taxon>
        <taxon>Sporidiobolaceae</taxon>
        <taxon>Rhodotorula</taxon>
    </lineage>
</organism>
<evidence type="ECO:0000256" key="1">
    <source>
        <dbReference type="SAM" id="MobiDB-lite"/>
    </source>
</evidence>
<feature type="compositionally biased region" description="Low complexity" evidence="1">
    <location>
        <begin position="357"/>
        <end position="367"/>
    </location>
</feature>
<feature type="region of interest" description="Disordered" evidence="1">
    <location>
        <begin position="1"/>
        <end position="36"/>
    </location>
</feature>
<proteinExistence type="predicted"/>
<keyword evidence="3" id="KW-1185">Reference proteome</keyword>
<dbReference type="AlphaFoldDB" id="A0A5C5G3I7"/>
<protein>
    <recommendedName>
        <fullName evidence="4">Proteophosphoglycan ppg4</fullName>
    </recommendedName>
</protein>
<evidence type="ECO:0008006" key="4">
    <source>
        <dbReference type="Google" id="ProtNLM"/>
    </source>
</evidence>